<dbReference type="Proteomes" id="UP000283895">
    <property type="component" value="Unassembled WGS sequence"/>
</dbReference>
<dbReference type="OrthoDB" id="1933717at2759"/>
<evidence type="ECO:0000313" key="2">
    <source>
        <dbReference type="Proteomes" id="UP000283895"/>
    </source>
</evidence>
<name>A0A423WYA5_9PEZI</name>
<dbReference type="EMBL" id="LKEA01000006">
    <property type="protein sequence ID" value="ROW08466.1"/>
    <property type="molecule type" value="Genomic_DNA"/>
</dbReference>
<dbReference type="STRING" id="356882.A0A423WYA5"/>
<organism evidence="1 2">
    <name type="scientific">Cytospora schulzeri</name>
    <dbReference type="NCBI Taxonomy" id="448051"/>
    <lineage>
        <taxon>Eukaryota</taxon>
        <taxon>Fungi</taxon>
        <taxon>Dikarya</taxon>
        <taxon>Ascomycota</taxon>
        <taxon>Pezizomycotina</taxon>
        <taxon>Sordariomycetes</taxon>
        <taxon>Sordariomycetidae</taxon>
        <taxon>Diaporthales</taxon>
        <taxon>Cytosporaceae</taxon>
        <taxon>Cytospora</taxon>
    </lineage>
</organism>
<accession>A0A423WYA5</accession>
<gene>
    <name evidence="1" type="ORF">VMCG_03210</name>
</gene>
<sequence length="140" mass="14887">MPPPQGTSNFLEGPGQQELLPTLLGTILTPDKLTSSILAGRAVYTSGGRRAQDVCYGVQRGNSPADAQSEPVPAGEAGEHEVCGGLWMLGLVPGACAPVFVDTPQIGADTTVYLTSEKRQWLNGRYVNCTWDMPELLAQE</sequence>
<protein>
    <submittedName>
        <fullName evidence="1">Uncharacterized protein</fullName>
    </submittedName>
</protein>
<evidence type="ECO:0000313" key="1">
    <source>
        <dbReference type="EMBL" id="ROW08466.1"/>
    </source>
</evidence>
<keyword evidence="2" id="KW-1185">Reference proteome</keyword>
<comment type="caution">
    <text evidence="1">The sequence shown here is derived from an EMBL/GenBank/DDBJ whole genome shotgun (WGS) entry which is preliminary data.</text>
</comment>
<dbReference type="AlphaFoldDB" id="A0A423WYA5"/>
<proteinExistence type="predicted"/>
<reference evidence="1 2" key="1">
    <citation type="submission" date="2015-09" db="EMBL/GenBank/DDBJ databases">
        <title>Host preference determinants of Valsa canker pathogens revealed by comparative genomics.</title>
        <authorList>
            <person name="Yin Z."/>
            <person name="Huang L."/>
        </authorList>
    </citation>
    <scope>NUCLEOTIDE SEQUENCE [LARGE SCALE GENOMIC DNA]</scope>
    <source>
        <strain evidence="1 2">03-1</strain>
    </source>
</reference>